<organism evidence="2 3">
    <name type="scientific">Hymenobacter daecheongensis DSM 21074</name>
    <dbReference type="NCBI Taxonomy" id="1121955"/>
    <lineage>
        <taxon>Bacteria</taxon>
        <taxon>Pseudomonadati</taxon>
        <taxon>Bacteroidota</taxon>
        <taxon>Cytophagia</taxon>
        <taxon>Cytophagales</taxon>
        <taxon>Hymenobacteraceae</taxon>
        <taxon>Hymenobacter</taxon>
    </lineage>
</organism>
<keyword evidence="1" id="KW-0732">Signal</keyword>
<dbReference type="OrthoDB" id="5431540at2"/>
<feature type="signal peptide" evidence="1">
    <location>
        <begin position="1"/>
        <end position="19"/>
    </location>
</feature>
<evidence type="ECO:0008006" key="4">
    <source>
        <dbReference type="Google" id="ProtNLM"/>
    </source>
</evidence>
<reference evidence="2 3" key="1">
    <citation type="submission" date="2016-11" db="EMBL/GenBank/DDBJ databases">
        <authorList>
            <person name="Jaros S."/>
            <person name="Januszkiewicz K."/>
            <person name="Wedrychowicz H."/>
        </authorList>
    </citation>
    <scope>NUCLEOTIDE SEQUENCE [LARGE SCALE GENOMIC DNA]</scope>
    <source>
        <strain evidence="2 3">DSM 21074</strain>
    </source>
</reference>
<feature type="chain" id="PRO_5012274275" description="Outer membrane efflux protein" evidence="1">
    <location>
        <begin position="20"/>
        <end position="191"/>
    </location>
</feature>
<proteinExistence type="predicted"/>
<dbReference type="STRING" id="1121955.SAMN02745146_0655"/>
<dbReference type="EMBL" id="FQYN01000001">
    <property type="protein sequence ID" value="SHI36394.1"/>
    <property type="molecule type" value="Genomic_DNA"/>
</dbReference>
<evidence type="ECO:0000313" key="2">
    <source>
        <dbReference type="EMBL" id="SHI36394.1"/>
    </source>
</evidence>
<sequence length="191" mass="21858">MLRLLLFLLLALVTLPAQAQLTAAATADYLPWSATRRLTAADFRLALRANTNMRGSSAVFQFGMEGNAYDLLGKRGNAVVHNNMFRSASWLDTTEVSEVSRSLRYQQTLFDIQEIYARRLRQQGRANAWKIIMVGKPDLQELSAQLLKEDQQRQVKYTEETAYGTIEQAQEAWERQILKELQELQAFQLTD</sequence>
<accession>A0A1M6AIT8</accession>
<dbReference type="RefSeq" id="WP_073105216.1">
    <property type="nucleotide sequence ID" value="NZ_FQYN01000001.1"/>
</dbReference>
<evidence type="ECO:0000313" key="3">
    <source>
        <dbReference type="Proteomes" id="UP000184418"/>
    </source>
</evidence>
<evidence type="ECO:0000256" key="1">
    <source>
        <dbReference type="SAM" id="SignalP"/>
    </source>
</evidence>
<dbReference type="Proteomes" id="UP000184418">
    <property type="component" value="Unassembled WGS sequence"/>
</dbReference>
<keyword evidence="3" id="KW-1185">Reference proteome</keyword>
<name>A0A1M6AIT8_9BACT</name>
<dbReference type="AlphaFoldDB" id="A0A1M6AIT8"/>
<protein>
    <recommendedName>
        <fullName evidence="4">Outer membrane efflux protein</fullName>
    </recommendedName>
</protein>
<gene>
    <name evidence="2" type="ORF">SAMN02745146_0655</name>
</gene>